<accession>A0A7R7XS67</accession>
<feature type="region of interest" description="Disordered" evidence="1">
    <location>
        <begin position="82"/>
        <end position="165"/>
    </location>
</feature>
<sequence length="315" mass="34057">MTSPNLSNPDSLEVLTATLNQALVETGRFFKSDGSLQSRAQMKRNLPVAHEKFQSALDHLSEQIFVAKAFLERDYEYVKARKAALRKRPTEDTAKGEPDVTTGGPQTVPVPEETGAEAVPSEGEPKTADNAVKSEQQTDLNQEQQTTTNEPIKEEPKETDADQSLATQDATGAEELNFDSLLNNQGSNEFDLNLEFGEDGNAGNESFFNATFGNQDTGSGLDAGNTNTESGHDNNALPTGGDAFDLELEKFSGQPGDANGQFDGNTEDIMGPGESSFDDLFMESENLGDNANENQDLLPGDGLMQLDELDDSWFS</sequence>
<feature type="compositionally biased region" description="Basic and acidic residues" evidence="1">
    <location>
        <begin position="88"/>
        <end position="98"/>
    </location>
</feature>
<dbReference type="GeneID" id="64975973"/>
<dbReference type="OrthoDB" id="5409998at2759"/>
<gene>
    <name evidence="2" type="ORF">APUU_50679S</name>
</gene>
<name>A0A7R7XS67_9EURO</name>
<protein>
    <submittedName>
        <fullName evidence="2">Uncharacterized protein</fullName>
    </submittedName>
</protein>
<organism evidence="2 3">
    <name type="scientific">Aspergillus puulaauensis</name>
    <dbReference type="NCBI Taxonomy" id="1220207"/>
    <lineage>
        <taxon>Eukaryota</taxon>
        <taxon>Fungi</taxon>
        <taxon>Dikarya</taxon>
        <taxon>Ascomycota</taxon>
        <taxon>Pezizomycotina</taxon>
        <taxon>Eurotiomycetes</taxon>
        <taxon>Eurotiomycetidae</taxon>
        <taxon>Eurotiales</taxon>
        <taxon>Aspergillaceae</taxon>
        <taxon>Aspergillus</taxon>
    </lineage>
</organism>
<feature type="compositionally biased region" description="Polar residues" evidence="1">
    <location>
        <begin position="133"/>
        <end position="150"/>
    </location>
</feature>
<evidence type="ECO:0000313" key="2">
    <source>
        <dbReference type="EMBL" id="BCS25968.1"/>
    </source>
</evidence>
<reference evidence="2" key="2">
    <citation type="submission" date="2021-02" db="EMBL/GenBank/DDBJ databases">
        <title>Aspergillus puulaauensis MK2 genome sequence.</title>
        <authorList>
            <person name="Futagami T."/>
            <person name="Mori K."/>
            <person name="Kadooka C."/>
            <person name="Tanaka T."/>
        </authorList>
    </citation>
    <scope>NUCLEOTIDE SEQUENCE</scope>
    <source>
        <strain evidence="2">MK2</strain>
    </source>
</reference>
<dbReference type="AlphaFoldDB" id="A0A7R7XS67"/>
<feature type="region of interest" description="Disordered" evidence="1">
    <location>
        <begin position="263"/>
        <end position="315"/>
    </location>
</feature>
<evidence type="ECO:0000256" key="1">
    <source>
        <dbReference type="SAM" id="MobiDB-lite"/>
    </source>
</evidence>
<dbReference type="Proteomes" id="UP000654913">
    <property type="component" value="Chromosome 5"/>
</dbReference>
<evidence type="ECO:0000313" key="3">
    <source>
        <dbReference type="Proteomes" id="UP000654913"/>
    </source>
</evidence>
<dbReference type="KEGG" id="apuu:APUU_50679S"/>
<reference evidence="2" key="1">
    <citation type="submission" date="2021-01" db="EMBL/GenBank/DDBJ databases">
        <authorList>
            <consortium name="Aspergillus puulaauensis MK2 genome sequencing consortium"/>
            <person name="Kazuki M."/>
            <person name="Futagami T."/>
        </authorList>
    </citation>
    <scope>NUCLEOTIDE SEQUENCE</scope>
    <source>
        <strain evidence="2">MK2</strain>
    </source>
</reference>
<feature type="compositionally biased region" description="Basic and acidic residues" evidence="1">
    <location>
        <begin position="151"/>
        <end position="160"/>
    </location>
</feature>
<proteinExistence type="predicted"/>
<dbReference type="EMBL" id="AP024447">
    <property type="protein sequence ID" value="BCS25968.1"/>
    <property type="molecule type" value="Genomic_DNA"/>
</dbReference>
<keyword evidence="3" id="KW-1185">Reference proteome</keyword>
<dbReference type="RefSeq" id="XP_041558162.1">
    <property type="nucleotide sequence ID" value="XM_041705702.1"/>
</dbReference>